<evidence type="ECO:0000259" key="8">
    <source>
        <dbReference type="PROSITE" id="PS51192"/>
    </source>
</evidence>
<dbReference type="Gene3D" id="2.40.50.140">
    <property type="entry name" value="Nucleic acid-binding proteins"/>
    <property type="match status" value="1"/>
</dbReference>
<keyword evidence="4 10" id="KW-0347">Helicase</keyword>
<dbReference type="EMBL" id="JBHRYC010000026">
    <property type="protein sequence ID" value="MFC3637072.1"/>
    <property type="molecule type" value="Genomic_DNA"/>
</dbReference>
<comment type="caution">
    <text evidence="10">The sequence shown here is derived from an EMBL/GenBank/DDBJ whole genome shotgun (WGS) entry which is preliminary data.</text>
</comment>
<dbReference type="PROSITE" id="PS51194">
    <property type="entry name" value="HELICASE_CTER"/>
    <property type="match status" value="1"/>
</dbReference>
<dbReference type="SUPFAM" id="SSF52540">
    <property type="entry name" value="P-loop containing nucleoside triphosphate hydrolases"/>
    <property type="match status" value="2"/>
</dbReference>
<dbReference type="InterPro" id="IPR012340">
    <property type="entry name" value="NA-bd_OB-fold"/>
</dbReference>
<keyword evidence="11" id="KW-1185">Reference proteome</keyword>
<dbReference type="PANTHER" id="PTHR47964">
    <property type="entry name" value="ATP-DEPENDENT DNA HELICASE HOMOLOG RECG, CHLOROPLASTIC"/>
    <property type="match status" value="1"/>
</dbReference>
<protein>
    <submittedName>
        <fullName evidence="10">ATP-dependent DNA helicase RecG</fullName>
        <ecNumber evidence="10">3.6.4.12</ecNumber>
    </submittedName>
</protein>
<dbReference type="CDD" id="cd04488">
    <property type="entry name" value="RecG_wedge_OBF"/>
    <property type="match status" value="1"/>
</dbReference>
<dbReference type="InterPro" id="IPR047112">
    <property type="entry name" value="RecG/Mfd"/>
</dbReference>
<keyword evidence="7" id="KW-0234">DNA repair</keyword>
<feature type="domain" description="Helicase ATP-binding" evidence="8">
    <location>
        <begin position="293"/>
        <end position="454"/>
    </location>
</feature>
<dbReference type="InterPro" id="IPR004365">
    <property type="entry name" value="NA-bd_OB_tRNA"/>
</dbReference>
<dbReference type="InterPro" id="IPR045562">
    <property type="entry name" value="RecG_dom3_C"/>
</dbReference>
<evidence type="ECO:0000256" key="2">
    <source>
        <dbReference type="ARBA" id="ARBA00022763"/>
    </source>
</evidence>
<dbReference type="InterPro" id="IPR027417">
    <property type="entry name" value="P-loop_NTPase"/>
</dbReference>
<dbReference type="GO" id="GO:0016787">
    <property type="term" value="F:hydrolase activity"/>
    <property type="evidence" value="ECO:0007669"/>
    <property type="project" value="UniProtKB-KW"/>
</dbReference>
<dbReference type="InterPro" id="IPR014001">
    <property type="entry name" value="Helicase_ATP-bd"/>
</dbReference>
<dbReference type="InterPro" id="IPR011545">
    <property type="entry name" value="DEAD/DEAH_box_helicase_dom"/>
</dbReference>
<reference evidence="11" key="1">
    <citation type="journal article" date="2019" name="Int. J. Syst. Evol. Microbiol.">
        <title>The Global Catalogue of Microorganisms (GCM) 10K type strain sequencing project: providing services to taxonomists for standard genome sequencing and annotation.</title>
        <authorList>
            <consortium name="The Broad Institute Genomics Platform"/>
            <consortium name="The Broad Institute Genome Sequencing Center for Infectious Disease"/>
            <person name="Wu L."/>
            <person name="Ma J."/>
        </authorList>
    </citation>
    <scope>NUCLEOTIDE SEQUENCE [LARGE SCALE GENOMIC DNA]</scope>
    <source>
        <strain evidence="11">KCTC 42282</strain>
    </source>
</reference>
<evidence type="ECO:0000313" key="11">
    <source>
        <dbReference type="Proteomes" id="UP001595704"/>
    </source>
</evidence>
<dbReference type="Gene3D" id="3.40.50.300">
    <property type="entry name" value="P-loop containing nucleotide triphosphate hydrolases"/>
    <property type="match status" value="2"/>
</dbReference>
<dbReference type="SMART" id="SM00490">
    <property type="entry name" value="HELICc"/>
    <property type="match status" value="1"/>
</dbReference>
<dbReference type="Proteomes" id="UP001595704">
    <property type="component" value="Unassembled WGS sequence"/>
</dbReference>
<evidence type="ECO:0000256" key="1">
    <source>
        <dbReference type="ARBA" id="ARBA00022741"/>
    </source>
</evidence>
<keyword evidence="2" id="KW-0227">DNA damage</keyword>
<keyword evidence="1" id="KW-0547">Nucleotide-binding</keyword>
<dbReference type="PANTHER" id="PTHR47964:SF1">
    <property type="entry name" value="ATP-DEPENDENT DNA HELICASE HOMOLOG RECG, CHLOROPLASTIC"/>
    <property type="match status" value="1"/>
</dbReference>
<organism evidence="10 11">
    <name type="scientific">Camelimonas fluminis</name>
    <dbReference type="NCBI Taxonomy" id="1576911"/>
    <lineage>
        <taxon>Bacteria</taxon>
        <taxon>Pseudomonadati</taxon>
        <taxon>Pseudomonadota</taxon>
        <taxon>Alphaproteobacteria</taxon>
        <taxon>Hyphomicrobiales</taxon>
        <taxon>Chelatococcaceae</taxon>
        <taxon>Camelimonas</taxon>
    </lineage>
</organism>
<accession>A0ABV7UEZ7</accession>
<dbReference type="NCBIfam" id="NF008168">
    <property type="entry name" value="PRK10917.2-2"/>
    <property type="match status" value="1"/>
</dbReference>
<keyword evidence="3 10" id="KW-0378">Hydrolase</keyword>
<dbReference type="PROSITE" id="PS51192">
    <property type="entry name" value="HELICASE_ATP_BIND_1"/>
    <property type="match status" value="1"/>
</dbReference>
<evidence type="ECO:0000256" key="5">
    <source>
        <dbReference type="ARBA" id="ARBA00022840"/>
    </source>
</evidence>
<dbReference type="Pfam" id="PF00270">
    <property type="entry name" value="DEAD"/>
    <property type="match status" value="1"/>
</dbReference>
<evidence type="ECO:0000256" key="3">
    <source>
        <dbReference type="ARBA" id="ARBA00022801"/>
    </source>
</evidence>
<dbReference type="Pfam" id="PF19833">
    <property type="entry name" value="RecG_dom3_C"/>
    <property type="match status" value="1"/>
</dbReference>
<dbReference type="InterPro" id="IPR001650">
    <property type="entry name" value="Helicase_C-like"/>
</dbReference>
<dbReference type="RefSeq" id="WP_191318004.1">
    <property type="nucleotide sequence ID" value="NZ_BNCG01000002.1"/>
</dbReference>
<dbReference type="SUPFAM" id="SSF50249">
    <property type="entry name" value="Nucleic acid-binding proteins"/>
    <property type="match status" value="1"/>
</dbReference>
<dbReference type="GO" id="GO:0003678">
    <property type="term" value="F:DNA helicase activity"/>
    <property type="evidence" value="ECO:0007669"/>
    <property type="project" value="UniProtKB-EC"/>
</dbReference>
<name>A0ABV7UEZ7_9HYPH</name>
<dbReference type="NCBIfam" id="NF008164">
    <property type="entry name" value="PRK10917.1-2"/>
    <property type="match status" value="1"/>
</dbReference>
<dbReference type="Pfam" id="PF00271">
    <property type="entry name" value="Helicase_C"/>
    <property type="match status" value="1"/>
</dbReference>
<gene>
    <name evidence="10" type="primary">recG</name>
    <name evidence="10" type="ORF">ACFONL_06700</name>
</gene>
<proteinExistence type="predicted"/>
<sequence>MRPSVLDPLFAPITALPGVGPRVGALFDRLLGAPGRPARVIDLLFHTPGGVIDRRHRPRIVDAPVGTVVTLDVRIASHAAPPARSGSRAPARVVVEDDTGDVTLVFFGGSRQRLEAQLPVGERRIISGRIELWEGRRQMAHPDLILRPEELEGASLIQPVYPLTEGLGSRLVQKAAAAALERLPGMPEWHDPDLRGALPPFAAALRLVHQPQEVFAEHADAGVAGEPDPARRRLGLDEVLATQLALGLMRQNRRKTRGRAHAGDGRLARALLAQIPFELTGAQKTALDEIWRDLASPERMLRLLQGDVGSGKTIVALLAMARVVESGRQAALMAPTEILARQHYERIAPLGEAVGLRIGVFTGRDKAAARRKILEQMAAGDVDIVVGTHALFQEAIAFRDLGLAVVDEQHRFGVQQRLALGEKSPDADMLLMTATPIPRTLVLTFYGDMEVSLLNEKPPGRTPVTTRAAPLERLDEITAAVGRAIQNGARVYWICPLVEESEALDVAAAEERHAFLRERLGPTVGLLHGKMNARDKDAAMQRFASGIDNVLVATTVVEVGVDVPEATIMVIEHAERFGLAQLHQLRGRVGRGSGASSCVLLYRGPLGQAAEARLRIMRETEDGFRIAEEDLKLRGQGEILGTRQSGAPDFRFLRPEHDVDLIASARDEAKLILTRDPGLTSPRGQALRLLLYLFGRDEAIRLLRAG</sequence>
<dbReference type="SMART" id="SM00487">
    <property type="entry name" value="DEXDc"/>
    <property type="match status" value="1"/>
</dbReference>
<evidence type="ECO:0000256" key="4">
    <source>
        <dbReference type="ARBA" id="ARBA00022806"/>
    </source>
</evidence>
<dbReference type="EC" id="3.6.4.12" evidence="10"/>
<feature type="domain" description="Helicase C-terminal" evidence="9">
    <location>
        <begin position="473"/>
        <end position="639"/>
    </location>
</feature>
<keyword evidence="6" id="KW-0238">DNA-binding</keyword>
<dbReference type="CDD" id="cd17992">
    <property type="entry name" value="DEXHc_RecG"/>
    <property type="match status" value="1"/>
</dbReference>
<evidence type="ECO:0000256" key="7">
    <source>
        <dbReference type="ARBA" id="ARBA00023204"/>
    </source>
</evidence>
<keyword evidence="5" id="KW-0067">ATP-binding</keyword>
<evidence type="ECO:0000259" key="9">
    <source>
        <dbReference type="PROSITE" id="PS51194"/>
    </source>
</evidence>
<dbReference type="Pfam" id="PF01336">
    <property type="entry name" value="tRNA_anti-codon"/>
    <property type="match status" value="1"/>
</dbReference>
<evidence type="ECO:0000313" key="10">
    <source>
        <dbReference type="EMBL" id="MFC3637072.1"/>
    </source>
</evidence>
<evidence type="ECO:0000256" key="6">
    <source>
        <dbReference type="ARBA" id="ARBA00023125"/>
    </source>
</evidence>